<evidence type="ECO:0000313" key="10">
    <source>
        <dbReference type="EMBL" id="CAF2119874.1"/>
    </source>
</evidence>
<dbReference type="AlphaFoldDB" id="A0A815JJD9"/>
<sequence length="448" mass="50419">MSNESIQMMDLNMPADEGGEGFETVVSNNKDEEMTATFHENGYESECSSSTRSDEDLARSVLEIEADAFRRFIERQRTEVMFELRHIRLGERPVTGQPNRERIETFLNNIQEQQHQHRRVPSTRPATPSAHIDDIDSLASRRCVSAALGSVLFRQDLESAIRRSITPRTVPPVQQTPRAPPIPETLVSTVAEPQQSAQVTQISSDLPAPAPLVTREQQQQQQSSQINQTRTHEPFNIERHERELNAWQAITQLQREIIVLEISDLVHRQLVTSALESDFRQHLEQNIYTRLEQGAPTQQVDQPTPIVRTPRVPPAPAPIRVMPTTHGATSNVDELSTRLDSMQQMLQLMFSMQMDMQRSLRQEVASAMVNSSSNSIVSTSQPMNAGHCTVCLNAIADTVLYRCGHLCVCYMCGLNLRESTSANGVKCPICRAPVDDILRVYRSSRDGE</sequence>
<dbReference type="Proteomes" id="UP000681720">
    <property type="component" value="Unassembled WGS sequence"/>
</dbReference>
<evidence type="ECO:0000313" key="6">
    <source>
        <dbReference type="EMBL" id="CAF1314390.1"/>
    </source>
</evidence>
<name>A0A815JJD9_9BILA</name>
<dbReference type="Proteomes" id="UP000663855">
    <property type="component" value="Unassembled WGS sequence"/>
</dbReference>
<organism evidence="7 14">
    <name type="scientific">Rotaria magnacalcarata</name>
    <dbReference type="NCBI Taxonomy" id="392030"/>
    <lineage>
        <taxon>Eukaryota</taxon>
        <taxon>Metazoa</taxon>
        <taxon>Spiralia</taxon>
        <taxon>Gnathifera</taxon>
        <taxon>Rotifera</taxon>
        <taxon>Eurotatoria</taxon>
        <taxon>Bdelloidea</taxon>
        <taxon>Philodinida</taxon>
        <taxon>Philodinidae</taxon>
        <taxon>Rotaria</taxon>
    </lineage>
</organism>
<dbReference type="EMBL" id="CAJNRG010003095">
    <property type="protein sequence ID" value="CAF2053287.1"/>
    <property type="molecule type" value="Genomic_DNA"/>
</dbReference>
<dbReference type="InterPro" id="IPR013083">
    <property type="entry name" value="Znf_RING/FYVE/PHD"/>
</dbReference>
<dbReference type="PROSITE" id="PS50089">
    <property type="entry name" value="ZF_RING_2"/>
    <property type="match status" value="1"/>
</dbReference>
<dbReference type="Pfam" id="PF13920">
    <property type="entry name" value="zf-C3HC4_3"/>
    <property type="match status" value="1"/>
</dbReference>
<dbReference type="GO" id="GO:0008270">
    <property type="term" value="F:zinc ion binding"/>
    <property type="evidence" value="ECO:0007669"/>
    <property type="project" value="UniProtKB-KW"/>
</dbReference>
<dbReference type="Proteomes" id="UP000663824">
    <property type="component" value="Unassembled WGS sequence"/>
</dbReference>
<dbReference type="Proteomes" id="UP000681967">
    <property type="component" value="Unassembled WGS sequence"/>
</dbReference>
<dbReference type="PANTHER" id="PTHR46519:SF2">
    <property type="entry name" value="RING_U-BOX SUPERFAMILY PROTEIN"/>
    <property type="match status" value="1"/>
</dbReference>
<dbReference type="SMART" id="SM00184">
    <property type="entry name" value="RING"/>
    <property type="match status" value="1"/>
</dbReference>
<dbReference type="Proteomes" id="UP000663834">
    <property type="component" value="Unassembled WGS sequence"/>
</dbReference>
<evidence type="ECO:0000313" key="8">
    <source>
        <dbReference type="EMBL" id="CAF1918711.1"/>
    </source>
</evidence>
<evidence type="ECO:0000313" key="14">
    <source>
        <dbReference type="Proteomes" id="UP000663855"/>
    </source>
</evidence>
<dbReference type="EMBL" id="CAJNOW010001388">
    <property type="protein sequence ID" value="CAF1314390.1"/>
    <property type="molecule type" value="Genomic_DNA"/>
</dbReference>
<dbReference type="Proteomes" id="UP000663887">
    <property type="component" value="Unassembled WGS sequence"/>
</dbReference>
<protein>
    <recommendedName>
        <fullName evidence="5">RING-type domain-containing protein</fullName>
    </recommendedName>
</protein>
<evidence type="ECO:0000313" key="13">
    <source>
        <dbReference type="EMBL" id="CAF4032937.1"/>
    </source>
</evidence>
<dbReference type="EMBL" id="CAJOBH010003696">
    <property type="protein sequence ID" value="CAF3962488.1"/>
    <property type="molecule type" value="Genomic_DNA"/>
</dbReference>
<dbReference type="EMBL" id="CAJNRE010000101">
    <property type="protein sequence ID" value="CAF1918711.1"/>
    <property type="molecule type" value="Genomic_DNA"/>
</dbReference>
<dbReference type="Proteomes" id="UP000663866">
    <property type="component" value="Unassembled WGS sequence"/>
</dbReference>
<keyword evidence="1 3" id="KW-0863">Zinc-finger</keyword>
<evidence type="ECO:0000256" key="2">
    <source>
        <dbReference type="ARBA" id="ARBA00022833"/>
    </source>
</evidence>
<feature type="region of interest" description="Disordered" evidence="4">
    <location>
        <begin position="295"/>
        <end position="329"/>
    </location>
</feature>
<comment type="caution">
    <text evidence="7">The sequence shown here is derived from an EMBL/GenBank/DDBJ whole genome shotgun (WGS) entry which is preliminary data.</text>
</comment>
<dbReference type="EMBL" id="CAJNRF010010368">
    <property type="protein sequence ID" value="CAF2119874.1"/>
    <property type="molecule type" value="Genomic_DNA"/>
</dbReference>
<proteinExistence type="predicted"/>
<dbReference type="SUPFAM" id="SSF57850">
    <property type="entry name" value="RING/U-box"/>
    <property type="match status" value="1"/>
</dbReference>
<evidence type="ECO:0000313" key="7">
    <source>
        <dbReference type="EMBL" id="CAF1380217.1"/>
    </source>
</evidence>
<evidence type="ECO:0000313" key="15">
    <source>
        <dbReference type="Proteomes" id="UP000663866"/>
    </source>
</evidence>
<dbReference type="Gene3D" id="3.30.40.10">
    <property type="entry name" value="Zinc/RING finger domain, C3HC4 (zinc finger)"/>
    <property type="match status" value="1"/>
</dbReference>
<keyword evidence="1 3" id="KW-0479">Metal-binding</keyword>
<feature type="domain" description="RING-type" evidence="5">
    <location>
        <begin position="388"/>
        <end position="431"/>
    </location>
</feature>
<keyword evidence="2" id="KW-0862">Zinc</keyword>
<gene>
    <name evidence="11" type="ORF">BYL167_LOCUS11623</name>
    <name evidence="7" type="ORF">CJN711_LOCUS20905</name>
    <name evidence="13" type="ORF">GIL414_LOCUS13497</name>
    <name evidence="6" type="ORF">KQP761_LOCUS5413</name>
    <name evidence="8" type="ORF">MBJ925_LOCUS1560</name>
    <name evidence="12" type="ORF">OVN521_LOCUS16375</name>
    <name evidence="10" type="ORF">WKI299_LOCUS24146</name>
    <name evidence="9" type="ORF">XDN619_LOCUS9066</name>
</gene>
<evidence type="ECO:0000259" key="5">
    <source>
        <dbReference type="PROSITE" id="PS50089"/>
    </source>
</evidence>
<evidence type="ECO:0000256" key="3">
    <source>
        <dbReference type="PROSITE-ProRule" id="PRU00175"/>
    </source>
</evidence>
<dbReference type="InterPro" id="IPR001841">
    <property type="entry name" value="Znf_RING"/>
</dbReference>
<evidence type="ECO:0000256" key="1">
    <source>
        <dbReference type="ARBA" id="ARBA00022771"/>
    </source>
</evidence>
<dbReference type="PANTHER" id="PTHR46519">
    <property type="entry name" value="RING/U-BOX SUPERFAMILY PROTEIN"/>
    <property type="match status" value="1"/>
</dbReference>
<dbReference type="EMBL" id="CAJOBG010002713">
    <property type="protein sequence ID" value="CAF4023978.1"/>
    <property type="molecule type" value="Genomic_DNA"/>
</dbReference>
<evidence type="ECO:0000313" key="11">
    <source>
        <dbReference type="EMBL" id="CAF3962488.1"/>
    </source>
</evidence>
<evidence type="ECO:0000313" key="12">
    <source>
        <dbReference type="EMBL" id="CAF4023978.1"/>
    </source>
</evidence>
<dbReference type="EMBL" id="CAJOBJ010005482">
    <property type="protein sequence ID" value="CAF4032937.1"/>
    <property type="molecule type" value="Genomic_DNA"/>
</dbReference>
<dbReference type="EMBL" id="CAJNOV010009813">
    <property type="protein sequence ID" value="CAF1380217.1"/>
    <property type="molecule type" value="Genomic_DNA"/>
</dbReference>
<dbReference type="Proteomes" id="UP000663856">
    <property type="component" value="Unassembled WGS sequence"/>
</dbReference>
<dbReference type="OrthoDB" id="6078042at2759"/>
<evidence type="ECO:0000313" key="9">
    <source>
        <dbReference type="EMBL" id="CAF2053287.1"/>
    </source>
</evidence>
<evidence type="ECO:0000256" key="4">
    <source>
        <dbReference type="SAM" id="MobiDB-lite"/>
    </source>
</evidence>
<keyword evidence="15" id="KW-1185">Reference proteome</keyword>
<reference evidence="7" key="1">
    <citation type="submission" date="2021-02" db="EMBL/GenBank/DDBJ databases">
        <authorList>
            <person name="Nowell W R."/>
        </authorList>
    </citation>
    <scope>NUCLEOTIDE SEQUENCE</scope>
</reference>
<accession>A0A815JJD9</accession>